<keyword evidence="5" id="KW-1185">Reference proteome</keyword>
<reference evidence="4 5" key="1">
    <citation type="submission" date="2012-08" db="EMBL/GenBank/DDBJ databases">
        <title>Oryza genome evolution.</title>
        <authorList>
            <person name="Wing R.A."/>
        </authorList>
    </citation>
    <scope>NUCLEOTIDE SEQUENCE</scope>
</reference>
<accession>A0A0D9V6Q8</accession>
<feature type="signal peptide" evidence="3">
    <location>
        <begin position="1"/>
        <end position="28"/>
    </location>
</feature>
<dbReference type="AlphaFoldDB" id="A0A0D9V6Q8"/>
<evidence type="ECO:0000313" key="4">
    <source>
        <dbReference type="EnsemblPlants" id="LPERR01G29210.1"/>
    </source>
</evidence>
<evidence type="ECO:0000256" key="2">
    <source>
        <dbReference type="SAM" id="Phobius"/>
    </source>
</evidence>
<sequence length="72" mass="7321">MRRPSFLPVCALLVVMLCVASLMNVAEGRGSHRGGPRGIRGMRSSGSSRGLGGGTWAACAGSSLLAVAAMLF</sequence>
<keyword evidence="3" id="KW-0732">Signal</keyword>
<feature type="transmembrane region" description="Helical" evidence="2">
    <location>
        <begin position="52"/>
        <end position="71"/>
    </location>
</feature>
<dbReference type="HOGENOM" id="CLU_168556_0_0_1"/>
<proteinExistence type="predicted"/>
<evidence type="ECO:0000256" key="3">
    <source>
        <dbReference type="SAM" id="SignalP"/>
    </source>
</evidence>
<name>A0A0D9V6Q8_9ORYZ</name>
<dbReference type="Proteomes" id="UP000032180">
    <property type="component" value="Chromosome 1"/>
</dbReference>
<reference evidence="4" key="3">
    <citation type="submission" date="2015-04" db="UniProtKB">
        <authorList>
            <consortium name="EnsemblPlants"/>
        </authorList>
    </citation>
    <scope>IDENTIFICATION</scope>
</reference>
<evidence type="ECO:0000313" key="5">
    <source>
        <dbReference type="Proteomes" id="UP000032180"/>
    </source>
</evidence>
<feature type="compositionally biased region" description="Low complexity" evidence="1">
    <location>
        <begin position="39"/>
        <end position="48"/>
    </location>
</feature>
<reference evidence="5" key="2">
    <citation type="submission" date="2013-12" db="EMBL/GenBank/DDBJ databases">
        <authorList>
            <person name="Yu Y."/>
            <person name="Lee S."/>
            <person name="de Baynast K."/>
            <person name="Wissotski M."/>
            <person name="Liu L."/>
            <person name="Talag J."/>
            <person name="Goicoechea J."/>
            <person name="Angelova A."/>
            <person name="Jetty R."/>
            <person name="Kudrna D."/>
            <person name="Golser W."/>
            <person name="Rivera L."/>
            <person name="Zhang J."/>
            <person name="Wing R."/>
        </authorList>
    </citation>
    <scope>NUCLEOTIDE SEQUENCE</scope>
</reference>
<protein>
    <submittedName>
        <fullName evidence="4">Uncharacterized protein</fullName>
    </submittedName>
</protein>
<feature type="region of interest" description="Disordered" evidence="1">
    <location>
        <begin position="30"/>
        <end position="53"/>
    </location>
</feature>
<organism evidence="4 5">
    <name type="scientific">Leersia perrieri</name>
    <dbReference type="NCBI Taxonomy" id="77586"/>
    <lineage>
        <taxon>Eukaryota</taxon>
        <taxon>Viridiplantae</taxon>
        <taxon>Streptophyta</taxon>
        <taxon>Embryophyta</taxon>
        <taxon>Tracheophyta</taxon>
        <taxon>Spermatophyta</taxon>
        <taxon>Magnoliopsida</taxon>
        <taxon>Liliopsida</taxon>
        <taxon>Poales</taxon>
        <taxon>Poaceae</taxon>
        <taxon>BOP clade</taxon>
        <taxon>Oryzoideae</taxon>
        <taxon>Oryzeae</taxon>
        <taxon>Oryzinae</taxon>
        <taxon>Leersia</taxon>
    </lineage>
</organism>
<evidence type="ECO:0000256" key="1">
    <source>
        <dbReference type="SAM" id="MobiDB-lite"/>
    </source>
</evidence>
<feature type="chain" id="PRO_5002347069" evidence="3">
    <location>
        <begin position="29"/>
        <end position="72"/>
    </location>
</feature>
<dbReference type="Gramene" id="LPERR01G29210.1">
    <property type="protein sequence ID" value="LPERR01G29210.1"/>
    <property type="gene ID" value="LPERR01G29210"/>
</dbReference>
<keyword evidence="2" id="KW-0472">Membrane</keyword>
<keyword evidence="2" id="KW-1133">Transmembrane helix</keyword>
<keyword evidence="2" id="KW-0812">Transmembrane</keyword>
<dbReference type="EnsemblPlants" id="LPERR01G29210.1">
    <property type="protein sequence ID" value="LPERR01G29210.1"/>
    <property type="gene ID" value="LPERR01G29210"/>
</dbReference>